<accession>A0AAD9QR34</accession>
<keyword evidence="1" id="KW-0378">Hydrolase</keyword>
<comment type="caution">
    <text evidence="3">The sequence shown here is derived from an EMBL/GenBank/DDBJ whole genome shotgun (WGS) entry which is preliminary data.</text>
</comment>
<dbReference type="PROSITE" id="PS00141">
    <property type="entry name" value="ASP_PROTEASE"/>
    <property type="match status" value="1"/>
</dbReference>
<dbReference type="InterPro" id="IPR001969">
    <property type="entry name" value="Aspartic_peptidase_AS"/>
</dbReference>
<gene>
    <name evidence="3" type="ORF">P5673_010706</name>
</gene>
<evidence type="ECO:0000256" key="1">
    <source>
        <dbReference type="ARBA" id="ARBA00022801"/>
    </source>
</evidence>
<protein>
    <recommendedName>
        <fullName evidence="2">Peptidase A2 domain-containing protein</fullName>
    </recommendedName>
</protein>
<name>A0AAD9QR34_ACRCE</name>
<dbReference type="PANTHER" id="PTHR37984">
    <property type="entry name" value="PROTEIN CBG26694"/>
    <property type="match status" value="1"/>
</dbReference>
<dbReference type="PANTHER" id="PTHR37984:SF9">
    <property type="entry name" value="INTEGRASE CATALYTIC DOMAIN-CONTAINING PROTEIN"/>
    <property type="match status" value="1"/>
</dbReference>
<dbReference type="InterPro" id="IPR001995">
    <property type="entry name" value="Peptidase_A2_cat"/>
</dbReference>
<sequence>MNFYKFFLPPVNLEATNLADERKHWLEAFGNHRNAIKLNKEEDTVQRATLLHLAGTGVQRLLSRLPGSKEKYRAQKETLDTFIAELRVLSLSCDFGETVEDNILGQVIGKCYNGYLREKLPQQGDILTLEKPQTLGRAIENAKKDTQLLGGDKSQSFPEKSNVSQINKCNRTRTLSNAKTKSCFKCGKDDHLANDEKYRAKGAECRKCKKIGLYAKYGRSSGAEKEERKVKAVQQTCQDTVEYHHEYVYYADKDGGLDFKIDVEINGKPVEMIIDTGSARTLLPKCWFRDNINSPLKQSNAKFLAFGGGELNCLVTFNANVKCKTQEIVEPVFVIDVDGPPLLGRSVIQALNLVKIYAVGWAIN</sequence>
<dbReference type="PROSITE" id="PS50175">
    <property type="entry name" value="ASP_PROT_RETROV"/>
    <property type="match status" value="1"/>
</dbReference>
<evidence type="ECO:0000313" key="3">
    <source>
        <dbReference type="EMBL" id="KAK2565581.1"/>
    </source>
</evidence>
<dbReference type="GO" id="GO:0004190">
    <property type="term" value="F:aspartic-type endopeptidase activity"/>
    <property type="evidence" value="ECO:0007669"/>
    <property type="project" value="InterPro"/>
</dbReference>
<evidence type="ECO:0000313" key="4">
    <source>
        <dbReference type="Proteomes" id="UP001249851"/>
    </source>
</evidence>
<dbReference type="EMBL" id="JARQWQ010000019">
    <property type="protein sequence ID" value="KAK2565581.1"/>
    <property type="molecule type" value="Genomic_DNA"/>
</dbReference>
<feature type="domain" description="Peptidase A2" evidence="2">
    <location>
        <begin position="270"/>
        <end position="347"/>
    </location>
</feature>
<evidence type="ECO:0000259" key="2">
    <source>
        <dbReference type="PROSITE" id="PS50175"/>
    </source>
</evidence>
<proteinExistence type="predicted"/>
<dbReference type="Proteomes" id="UP001249851">
    <property type="component" value="Unassembled WGS sequence"/>
</dbReference>
<reference evidence="3" key="2">
    <citation type="journal article" date="2023" name="Science">
        <title>Genomic signatures of disease resistance in endangered staghorn corals.</title>
        <authorList>
            <person name="Vollmer S.V."/>
            <person name="Selwyn J.D."/>
            <person name="Despard B.A."/>
            <person name="Roesel C.L."/>
        </authorList>
    </citation>
    <scope>NUCLEOTIDE SEQUENCE</scope>
    <source>
        <strain evidence="3">K2</strain>
    </source>
</reference>
<dbReference type="InterPro" id="IPR050951">
    <property type="entry name" value="Retrovirus_Pol_polyprotein"/>
</dbReference>
<dbReference type="Gene3D" id="2.40.70.10">
    <property type="entry name" value="Acid Proteases"/>
    <property type="match status" value="1"/>
</dbReference>
<dbReference type="InterPro" id="IPR021109">
    <property type="entry name" value="Peptidase_aspartic_dom_sf"/>
</dbReference>
<organism evidence="3 4">
    <name type="scientific">Acropora cervicornis</name>
    <name type="common">Staghorn coral</name>
    <dbReference type="NCBI Taxonomy" id="6130"/>
    <lineage>
        <taxon>Eukaryota</taxon>
        <taxon>Metazoa</taxon>
        <taxon>Cnidaria</taxon>
        <taxon>Anthozoa</taxon>
        <taxon>Hexacorallia</taxon>
        <taxon>Scleractinia</taxon>
        <taxon>Astrocoeniina</taxon>
        <taxon>Acroporidae</taxon>
        <taxon>Acropora</taxon>
    </lineage>
</organism>
<keyword evidence="4" id="KW-1185">Reference proteome</keyword>
<dbReference type="Gene3D" id="4.10.60.10">
    <property type="entry name" value="Zinc finger, CCHC-type"/>
    <property type="match status" value="1"/>
</dbReference>
<reference evidence="3" key="1">
    <citation type="journal article" date="2023" name="G3 (Bethesda)">
        <title>Whole genome assembly and annotation of the endangered Caribbean coral Acropora cervicornis.</title>
        <authorList>
            <person name="Selwyn J.D."/>
            <person name="Vollmer S.V."/>
        </authorList>
    </citation>
    <scope>NUCLEOTIDE SEQUENCE</scope>
    <source>
        <strain evidence="3">K2</strain>
    </source>
</reference>
<dbReference type="GO" id="GO:0006508">
    <property type="term" value="P:proteolysis"/>
    <property type="evidence" value="ECO:0007669"/>
    <property type="project" value="InterPro"/>
</dbReference>
<dbReference type="SUPFAM" id="SSF50630">
    <property type="entry name" value="Acid proteases"/>
    <property type="match status" value="1"/>
</dbReference>
<dbReference type="AlphaFoldDB" id="A0AAD9QR34"/>